<dbReference type="EMBL" id="JBBPFD010000283">
    <property type="protein sequence ID" value="KAK7879337.1"/>
    <property type="molecule type" value="Genomic_DNA"/>
</dbReference>
<dbReference type="AlphaFoldDB" id="A0AAW0MGT4"/>
<accession>A0AAW0MGT4</accession>
<evidence type="ECO:0000313" key="1">
    <source>
        <dbReference type="EMBL" id="KAK7879337.1"/>
    </source>
</evidence>
<dbReference type="Proteomes" id="UP001460270">
    <property type="component" value="Unassembled WGS sequence"/>
</dbReference>
<evidence type="ECO:0000313" key="2">
    <source>
        <dbReference type="Proteomes" id="UP001460270"/>
    </source>
</evidence>
<sequence>MSPRSFCTITQPAHSRQPSRVNHTCFVCVLPAALAQGRPPRSPPNDRGAQHSPVITAHVCLQPPISRAEAKLYTQTPNDLELACARAATVNRTITAANHSLIMAR</sequence>
<organism evidence="1 2">
    <name type="scientific">Mugilogobius chulae</name>
    <name type="common">yellowstripe goby</name>
    <dbReference type="NCBI Taxonomy" id="88201"/>
    <lineage>
        <taxon>Eukaryota</taxon>
        <taxon>Metazoa</taxon>
        <taxon>Chordata</taxon>
        <taxon>Craniata</taxon>
        <taxon>Vertebrata</taxon>
        <taxon>Euteleostomi</taxon>
        <taxon>Actinopterygii</taxon>
        <taxon>Neopterygii</taxon>
        <taxon>Teleostei</taxon>
        <taxon>Neoteleostei</taxon>
        <taxon>Acanthomorphata</taxon>
        <taxon>Gobiaria</taxon>
        <taxon>Gobiiformes</taxon>
        <taxon>Gobioidei</taxon>
        <taxon>Gobiidae</taxon>
        <taxon>Gobionellinae</taxon>
        <taxon>Mugilogobius</taxon>
    </lineage>
</organism>
<proteinExistence type="predicted"/>
<reference evidence="2" key="1">
    <citation type="submission" date="2024-04" db="EMBL/GenBank/DDBJ databases">
        <title>Salinicola lusitanus LLJ914,a marine bacterium isolated from the Okinawa Trough.</title>
        <authorList>
            <person name="Li J."/>
        </authorList>
    </citation>
    <scope>NUCLEOTIDE SEQUENCE [LARGE SCALE GENOMIC DNA]</scope>
</reference>
<comment type="caution">
    <text evidence="1">The sequence shown here is derived from an EMBL/GenBank/DDBJ whole genome shotgun (WGS) entry which is preliminary data.</text>
</comment>
<keyword evidence="2" id="KW-1185">Reference proteome</keyword>
<gene>
    <name evidence="1" type="ORF">WMY93_033882</name>
</gene>
<protein>
    <submittedName>
        <fullName evidence="1">Uncharacterized protein</fullName>
    </submittedName>
</protein>
<name>A0AAW0MGT4_9GOBI</name>